<comment type="caution">
    <text evidence="2">The sequence shown here is derived from an EMBL/GenBank/DDBJ whole genome shotgun (WGS) entry which is preliminary data.</text>
</comment>
<reference evidence="2 3" key="1">
    <citation type="submission" date="2020-08" db="EMBL/GenBank/DDBJ databases">
        <title>Genomic Encyclopedia of Type Strains, Phase IV (KMG-IV): sequencing the most valuable type-strain genomes for metagenomic binning, comparative biology and taxonomic classification.</title>
        <authorList>
            <person name="Goeker M."/>
        </authorList>
    </citation>
    <scope>NUCLEOTIDE SEQUENCE [LARGE SCALE GENOMIC DNA]</scope>
    <source>
        <strain evidence="2 3">DSM 102044</strain>
    </source>
</reference>
<accession>A0A841MMG2</accession>
<dbReference type="Proteomes" id="UP000588604">
    <property type="component" value="Unassembled WGS sequence"/>
</dbReference>
<proteinExistence type="predicted"/>
<dbReference type="InterPro" id="IPR027417">
    <property type="entry name" value="P-loop_NTPase"/>
</dbReference>
<dbReference type="InterPro" id="IPR058840">
    <property type="entry name" value="AAA_SelU"/>
</dbReference>
<dbReference type="EMBL" id="JACIJO010000004">
    <property type="protein sequence ID" value="MBB6328660.1"/>
    <property type="molecule type" value="Genomic_DNA"/>
</dbReference>
<dbReference type="AlphaFoldDB" id="A0A841MMG2"/>
<dbReference type="PANTHER" id="PTHR30401">
    <property type="entry name" value="TRNA 2-SELENOURIDINE SYNTHASE"/>
    <property type="match status" value="1"/>
</dbReference>
<dbReference type="PANTHER" id="PTHR30401:SF0">
    <property type="entry name" value="TRNA 2-SELENOURIDINE SYNTHASE"/>
    <property type="match status" value="1"/>
</dbReference>
<keyword evidence="3" id="KW-1185">Reference proteome</keyword>
<organism evidence="2 3">
    <name type="scientific">Algoriphagus iocasae</name>
    <dbReference type="NCBI Taxonomy" id="1836499"/>
    <lineage>
        <taxon>Bacteria</taxon>
        <taxon>Pseudomonadati</taxon>
        <taxon>Bacteroidota</taxon>
        <taxon>Cytophagia</taxon>
        <taxon>Cytophagales</taxon>
        <taxon>Cyclobacteriaceae</taxon>
        <taxon>Algoriphagus</taxon>
    </lineage>
</organism>
<dbReference type="SUPFAM" id="SSF52540">
    <property type="entry name" value="P-loop containing nucleoside triphosphate hydrolases"/>
    <property type="match status" value="1"/>
</dbReference>
<feature type="domain" description="tRNA 2-selenouridine synthase AAA" evidence="1">
    <location>
        <begin position="127"/>
        <end position="311"/>
    </location>
</feature>
<gene>
    <name evidence="2" type="ORF">FHS59_004316</name>
</gene>
<dbReference type="Gene3D" id="3.40.50.300">
    <property type="entry name" value="P-loop containing nucleotide triphosphate hydrolases"/>
    <property type="match status" value="1"/>
</dbReference>
<dbReference type="RefSeq" id="WP_184497953.1">
    <property type="nucleotide sequence ID" value="NZ_JACIJO010000004.1"/>
</dbReference>
<evidence type="ECO:0000313" key="3">
    <source>
        <dbReference type="Proteomes" id="UP000588604"/>
    </source>
</evidence>
<dbReference type="GO" id="GO:0043828">
    <property type="term" value="F:tRNA 2-selenouridine synthase activity"/>
    <property type="evidence" value="ECO:0007669"/>
    <property type="project" value="InterPro"/>
</dbReference>
<name>A0A841MMG2_9BACT</name>
<dbReference type="Pfam" id="PF26341">
    <property type="entry name" value="AAA_SelU"/>
    <property type="match status" value="1"/>
</dbReference>
<sequence length="331" mass="38365">MATIKYINSIFCNWEKYECLDIRPIESRNIYPISRVTSHFDYSEKELKKLRRQGFSSAIGKDIMDRIEDLSILFSKNKPVLLLDESPFYIAQAIWQHYQPTSNVFIYKGGYGALLKEANKVLKSKYHFIILCGETGVGKTDLLNSLEKKGEQVLNLEEIARHNGSVFGNLSNQNQPIQETFILDLALILSEYDQKKPIFVESEKFSLGKNIIPLTLSESFENGIKIRLFLPKENRIKRLVKEYAAVNDFKLKEGIEKLKFRIGKDASSQIIRDLEQKNYDKVAERLIEYFDSTESYQSIHTQEYDMTINNLEINKAAEELIKNLGKKKRLP</sequence>
<protein>
    <submittedName>
        <fullName evidence="2">tRNA 2-selenouridine synthase SelU</fullName>
    </submittedName>
</protein>
<evidence type="ECO:0000313" key="2">
    <source>
        <dbReference type="EMBL" id="MBB6328660.1"/>
    </source>
</evidence>
<evidence type="ECO:0000259" key="1">
    <source>
        <dbReference type="Pfam" id="PF26341"/>
    </source>
</evidence>
<dbReference type="InterPro" id="IPR017582">
    <property type="entry name" value="SelU"/>
</dbReference>
<dbReference type="GO" id="GO:0002098">
    <property type="term" value="P:tRNA wobble uridine modification"/>
    <property type="evidence" value="ECO:0007669"/>
    <property type="project" value="InterPro"/>
</dbReference>